<keyword evidence="3" id="KW-1185">Reference proteome</keyword>
<feature type="transmembrane region" description="Helical" evidence="1">
    <location>
        <begin position="50"/>
        <end position="72"/>
    </location>
</feature>
<evidence type="ECO:0000313" key="2">
    <source>
        <dbReference type="EMBL" id="MFC6239212.1"/>
    </source>
</evidence>
<evidence type="ECO:0008006" key="4">
    <source>
        <dbReference type="Google" id="ProtNLM"/>
    </source>
</evidence>
<name>A0ABW1T5Q9_9ACTN</name>
<proteinExistence type="predicted"/>
<keyword evidence="1" id="KW-0812">Transmembrane</keyword>
<evidence type="ECO:0000256" key="1">
    <source>
        <dbReference type="SAM" id="Phobius"/>
    </source>
</evidence>
<evidence type="ECO:0000313" key="3">
    <source>
        <dbReference type="Proteomes" id="UP001596138"/>
    </source>
</evidence>
<gene>
    <name evidence="2" type="ORF">ACFQGU_15130</name>
</gene>
<accession>A0ABW1T5Q9</accession>
<dbReference type="EMBL" id="JBHSTI010000008">
    <property type="protein sequence ID" value="MFC6239212.1"/>
    <property type="molecule type" value="Genomic_DNA"/>
</dbReference>
<dbReference type="RefSeq" id="WP_386768085.1">
    <property type="nucleotide sequence ID" value="NZ_JBHSTI010000008.1"/>
</dbReference>
<organism evidence="2 3">
    <name type="scientific">Longivirga aurantiaca</name>
    <dbReference type="NCBI Taxonomy" id="1837743"/>
    <lineage>
        <taxon>Bacteria</taxon>
        <taxon>Bacillati</taxon>
        <taxon>Actinomycetota</taxon>
        <taxon>Actinomycetes</taxon>
        <taxon>Sporichthyales</taxon>
        <taxon>Sporichthyaceae</taxon>
        <taxon>Longivirga</taxon>
    </lineage>
</organism>
<protein>
    <recommendedName>
        <fullName evidence="4">Beta-carotene 15,15'-dioxygenase</fullName>
    </recommendedName>
</protein>
<keyword evidence="1" id="KW-1133">Transmembrane helix</keyword>
<keyword evidence="1" id="KW-0472">Membrane</keyword>
<comment type="caution">
    <text evidence="2">The sequence shown here is derived from an EMBL/GenBank/DDBJ whole genome shotgun (WGS) entry which is preliminary data.</text>
</comment>
<sequence length="87" mass="8506">MATVVTTRPRELAAPPLVAVVLAAGPVAVALAVASSGAFASSDPAVPGWAPVVALAALVAGVPHGAVDHLALVRSPSGRRRLELAAV</sequence>
<reference evidence="3" key="1">
    <citation type="journal article" date="2019" name="Int. J. Syst. Evol. Microbiol.">
        <title>The Global Catalogue of Microorganisms (GCM) 10K type strain sequencing project: providing services to taxonomists for standard genome sequencing and annotation.</title>
        <authorList>
            <consortium name="The Broad Institute Genomics Platform"/>
            <consortium name="The Broad Institute Genome Sequencing Center for Infectious Disease"/>
            <person name="Wu L."/>
            <person name="Ma J."/>
        </authorList>
    </citation>
    <scope>NUCLEOTIDE SEQUENCE [LARGE SCALE GENOMIC DNA]</scope>
    <source>
        <strain evidence="3">CGMCC 4.7317</strain>
    </source>
</reference>
<dbReference type="Proteomes" id="UP001596138">
    <property type="component" value="Unassembled WGS sequence"/>
</dbReference>